<feature type="compositionally biased region" description="Polar residues" evidence="1">
    <location>
        <begin position="537"/>
        <end position="553"/>
    </location>
</feature>
<evidence type="ECO:0000313" key="3">
    <source>
        <dbReference type="Proteomes" id="UP000759537"/>
    </source>
</evidence>
<feature type="compositionally biased region" description="Low complexity" evidence="1">
    <location>
        <begin position="574"/>
        <end position="587"/>
    </location>
</feature>
<dbReference type="EMBL" id="WHVB01000001">
    <property type="protein sequence ID" value="KAF8487205.1"/>
    <property type="molecule type" value="Genomic_DNA"/>
</dbReference>
<dbReference type="Proteomes" id="UP000759537">
    <property type="component" value="Unassembled WGS sequence"/>
</dbReference>
<gene>
    <name evidence="2" type="ORF">DFH94DRAFT_18163</name>
</gene>
<reference evidence="2" key="2">
    <citation type="journal article" date="2020" name="Nat. Commun.">
        <title>Large-scale genome sequencing of mycorrhizal fungi provides insights into the early evolution of symbiotic traits.</title>
        <authorList>
            <person name="Miyauchi S."/>
            <person name="Kiss E."/>
            <person name="Kuo A."/>
            <person name="Drula E."/>
            <person name="Kohler A."/>
            <person name="Sanchez-Garcia M."/>
            <person name="Morin E."/>
            <person name="Andreopoulos B."/>
            <person name="Barry K.W."/>
            <person name="Bonito G."/>
            <person name="Buee M."/>
            <person name="Carver A."/>
            <person name="Chen C."/>
            <person name="Cichocki N."/>
            <person name="Clum A."/>
            <person name="Culley D."/>
            <person name="Crous P.W."/>
            <person name="Fauchery L."/>
            <person name="Girlanda M."/>
            <person name="Hayes R.D."/>
            <person name="Keri Z."/>
            <person name="LaButti K."/>
            <person name="Lipzen A."/>
            <person name="Lombard V."/>
            <person name="Magnuson J."/>
            <person name="Maillard F."/>
            <person name="Murat C."/>
            <person name="Nolan M."/>
            <person name="Ohm R.A."/>
            <person name="Pangilinan J."/>
            <person name="Pereira M.F."/>
            <person name="Perotto S."/>
            <person name="Peter M."/>
            <person name="Pfister S."/>
            <person name="Riley R."/>
            <person name="Sitrit Y."/>
            <person name="Stielow J.B."/>
            <person name="Szollosi G."/>
            <person name="Zifcakova L."/>
            <person name="Stursova M."/>
            <person name="Spatafora J.W."/>
            <person name="Tedersoo L."/>
            <person name="Vaario L.M."/>
            <person name="Yamada A."/>
            <person name="Yan M."/>
            <person name="Wang P."/>
            <person name="Xu J."/>
            <person name="Bruns T."/>
            <person name="Baldrian P."/>
            <person name="Vilgalys R."/>
            <person name="Dunand C."/>
            <person name="Henrissat B."/>
            <person name="Grigoriev I.V."/>
            <person name="Hibbett D."/>
            <person name="Nagy L.G."/>
            <person name="Martin F.M."/>
        </authorList>
    </citation>
    <scope>NUCLEOTIDE SEQUENCE</scope>
    <source>
        <strain evidence="2">Prilba</strain>
    </source>
</reference>
<evidence type="ECO:0000256" key="1">
    <source>
        <dbReference type="SAM" id="MobiDB-lite"/>
    </source>
</evidence>
<feature type="compositionally biased region" description="Polar residues" evidence="1">
    <location>
        <begin position="181"/>
        <end position="194"/>
    </location>
</feature>
<feature type="compositionally biased region" description="Low complexity" evidence="1">
    <location>
        <begin position="114"/>
        <end position="129"/>
    </location>
</feature>
<feature type="region of interest" description="Disordered" evidence="1">
    <location>
        <begin position="1"/>
        <end position="68"/>
    </location>
</feature>
<keyword evidence="3" id="KW-1185">Reference proteome</keyword>
<feature type="compositionally biased region" description="Low complexity" evidence="1">
    <location>
        <begin position="470"/>
        <end position="482"/>
    </location>
</feature>
<organism evidence="2 3">
    <name type="scientific">Russula ochroleuca</name>
    <dbReference type="NCBI Taxonomy" id="152965"/>
    <lineage>
        <taxon>Eukaryota</taxon>
        <taxon>Fungi</taxon>
        <taxon>Dikarya</taxon>
        <taxon>Basidiomycota</taxon>
        <taxon>Agaricomycotina</taxon>
        <taxon>Agaricomycetes</taxon>
        <taxon>Russulales</taxon>
        <taxon>Russulaceae</taxon>
        <taxon>Russula</taxon>
    </lineage>
</organism>
<feature type="compositionally biased region" description="Low complexity" evidence="1">
    <location>
        <begin position="511"/>
        <end position="525"/>
    </location>
</feature>
<feature type="region of interest" description="Disordered" evidence="1">
    <location>
        <begin position="419"/>
        <end position="643"/>
    </location>
</feature>
<feature type="compositionally biased region" description="Basic residues" evidence="1">
    <location>
        <begin position="607"/>
        <end position="617"/>
    </location>
</feature>
<proteinExistence type="predicted"/>
<dbReference type="OrthoDB" id="3254051at2759"/>
<protein>
    <submittedName>
        <fullName evidence="2">Uncharacterized protein</fullName>
    </submittedName>
</protein>
<name>A0A9P5TDY8_9AGAM</name>
<comment type="caution">
    <text evidence="2">The sequence shown here is derived from an EMBL/GenBank/DDBJ whole genome shotgun (WGS) entry which is preliminary data.</text>
</comment>
<reference evidence="2" key="1">
    <citation type="submission" date="2019-10" db="EMBL/GenBank/DDBJ databases">
        <authorList>
            <consortium name="DOE Joint Genome Institute"/>
            <person name="Kuo A."/>
            <person name="Miyauchi S."/>
            <person name="Kiss E."/>
            <person name="Drula E."/>
            <person name="Kohler A."/>
            <person name="Sanchez-Garcia M."/>
            <person name="Andreopoulos B."/>
            <person name="Barry K.W."/>
            <person name="Bonito G."/>
            <person name="Buee M."/>
            <person name="Carver A."/>
            <person name="Chen C."/>
            <person name="Cichocki N."/>
            <person name="Clum A."/>
            <person name="Culley D."/>
            <person name="Crous P.W."/>
            <person name="Fauchery L."/>
            <person name="Girlanda M."/>
            <person name="Hayes R."/>
            <person name="Keri Z."/>
            <person name="LaButti K."/>
            <person name="Lipzen A."/>
            <person name="Lombard V."/>
            <person name="Magnuson J."/>
            <person name="Maillard F."/>
            <person name="Morin E."/>
            <person name="Murat C."/>
            <person name="Nolan M."/>
            <person name="Ohm R."/>
            <person name="Pangilinan J."/>
            <person name="Pereira M."/>
            <person name="Perotto S."/>
            <person name="Peter M."/>
            <person name="Riley R."/>
            <person name="Sitrit Y."/>
            <person name="Stielow B."/>
            <person name="Szollosi G."/>
            <person name="Zifcakova L."/>
            <person name="Stursova M."/>
            <person name="Spatafora J.W."/>
            <person name="Tedersoo L."/>
            <person name="Vaario L.-M."/>
            <person name="Yamada A."/>
            <person name="Yan M."/>
            <person name="Wang P."/>
            <person name="Xu J."/>
            <person name="Bruns T."/>
            <person name="Baldrian P."/>
            <person name="Vilgalys R."/>
            <person name="Henrissat B."/>
            <person name="Grigoriev I.V."/>
            <person name="Hibbett D."/>
            <person name="Nagy L.G."/>
            <person name="Martin F.M."/>
        </authorList>
    </citation>
    <scope>NUCLEOTIDE SEQUENCE</scope>
    <source>
        <strain evidence="2">Prilba</strain>
    </source>
</reference>
<sequence length="672" mass="72692">MVTPDRLRTHQVAESHSLSMMSPIQAEETQNLSRVRQDPHSIQNTTLSYPRIPRLVPKSAKSATPTLDSQFQVNASHVQKPFSLIVPNESAGKSGTVSAGAQRRPAFRDEKPSEVNSSSSSEQYESSGSIPTSPKHEKSRKRDRRASPPTDSDDDEDPFHFDSVLSDSSSPTKREEEDDNSPTPTLTPSRGALSSSLFRRASIVPVDPTAEPAPHRFSLLRERASEETIFVQEICDAEGRRWSLRVPASGLPEDMVHMLEELEKLAVELGQALPRIVVTCSAESLSVKRMERERDAAGAVKSSELLRPPPVVGYDPGTSLSLAKEKHRIIDPGHGFEEPPRSASEKSLTCIYLPELAPEFLSGSSTSPVLEPADGFHNRPAAAQAFQCPRQRAFFSALKEPQQPANSIAKRLIMMPHSTKTESESRVAANAAAPEAMPSYPATPPAGSKSRTQTAKSKSALPILKSNLKSTSSSSSSSSSSSAPAAVTATEDRRRARWASLSKSPPPPLPEGLRAPSVAQQQQQQPPSGASDHVSSHTKTSATTTIPNGTSARASVLQHQHPATAPGSSPPVSSPSQLPPNQNQNRSDPPFADAQRSVSAPAPPTGRRLRHLFRRPPVRSASDPPLYSYSMRPVVDGGMKRPASEVVPAPREVVERRMPRLPSARDLLRKLT</sequence>
<evidence type="ECO:0000313" key="2">
    <source>
        <dbReference type="EMBL" id="KAF8487205.1"/>
    </source>
</evidence>
<dbReference type="AlphaFoldDB" id="A0A9P5TDY8"/>
<feature type="compositionally biased region" description="Basic and acidic residues" evidence="1">
    <location>
        <begin position="1"/>
        <end position="13"/>
    </location>
</feature>
<feature type="compositionally biased region" description="Polar residues" evidence="1">
    <location>
        <begin position="14"/>
        <end position="48"/>
    </location>
</feature>
<accession>A0A9P5TDY8</accession>
<feature type="region of interest" description="Disordered" evidence="1">
    <location>
        <begin position="87"/>
        <end position="194"/>
    </location>
</feature>